<reference evidence="2 3" key="1">
    <citation type="journal article" date="2020" name="Int. J. Med. Microbiol.">
        <title>Discovery of Paenibacillus larvae ERIC V: Phenotypic and genomic comparison to genotypes ERIC I-IV reveal different inventories of virulence factors which correlate with epidemiological prevalences of American Foulbrood.</title>
        <authorList>
            <person name="Beims H."/>
            <person name="Bunk B."/>
            <person name="Erler S."/>
            <person name="Mohr K.I."/>
            <person name="Sproer C."/>
            <person name="Pradella S."/>
            <person name="Gunther G."/>
            <person name="Rohde M."/>
            <person name="von der Ohe W."/>
            <person name="Steinert M."/>
        </authorList>
    </citation>
    <scope>NUCLEOTIDE SEQUENCE [LARGE SCALE GENOMIC DNA]</scope>
    <source>
        <strain evidence="1">Eric_V</strain>
    </source>
</reference>
<gene>
    <name evidence="1" type="ORF">ERICV_00831</name>
    <name evidence="2" type="ORF">ERICV_05109</name>
</gene>
<name>A0A6C0QZH3_9BACL</name>
<dbReference type="EMBL" id="CP019717">
    <property type="protein sequence ID" value="QHZ50008.1"/>
    <property type="molecule type" value="Genomic_DNA"/>
</dbReference>
<protein>
    <submittedName>
        <fullName evidence="2">Uncharacterized protein</fullName>
    </submittedName>
</protein>
<dbReference type="AlphaFoldDB" id="A0A6C0QZH3"/>
<proteinExistence type="predicted"/>
<dbReference type="RefSeq" id="WP_272871298.1">
    <property type="nucleotide sequence ID" value="NZ_CP019717.1"/>
</dbReference>
<dbReference type="EMBL" id="CP019719">
    <property type="protein sequence ID" value="QHZ54093.1"/>
    <property type="molecule type" value="Genomic_DNA"/>
</dbReference>
<dbReference type="Proteomes" id="UP000464330">
    <property type="component" value="Chromosome"/>
</dbReference>
<evidence type="ECO:0000313" key="1">
    <source>
        <dbReference type="EMBL" id="QHZ50008.1"/>
    </source>
</evidence>
<accession>A0A6C0QNY1</accession>
<organism evidence="2 3">
    <name type="scientific">Paenibacillus larvae subsp. larvae</name>
    <dbReference type="NCBI Taxonomy" id="147375"/>
    <lineage>
        <taxon>Bacteria</taxon>
        <taxon>Bacillati</taxon>
        <taxon>Bacillota</taxon>
        <taxon>Bacilli</taxon>
        <taxon>Bacillales</taxon>
        <taxon>Paenibacillaceae</taxon>
        <taxon>Paenibacillus</taxon>
    </lineage>
</organism>
<sequence>MKKMEILEEWETLEKCEQCSERKEQMFHLETPQQTIGFVRIV</sequence>
<accession>A0A6C0QZH3</accession>
<evidence type="ECO:0000313" key="2">
    <source>
        <dbReference type="EMBL" id="QHZ54093.1"/>
    </source>
</evidence>
<evidence type="ECO:0000313" key="3">
    <source>
        <dbReference type="Proteomes" id="UP000464330"/>
    </source>
</evidence>